<evidence type="ECO:0000313" key="3">
    <source>
        <dbReference type="Proteomes" id="UP000525686"/>
    </source>
</evidence>
<dbReference type="Proteomes" id="UP000525686">
    <property type="component" value="Unassembled WGS sequence"/>
</dbReference>
<dbReference type="InterPro" id="IPR004211">
    <property type="entry name" value="Endonuclease_7"/>
</dbReference>
<dbReference type="SUPFAM" id="SSF54060">
    <property type="entry name" value="His-Me finger endonucleases"/>
    <property type="match status" value="1"/>
</dbReference>
<sequence>MVPACWAWTVPDNLSPFDPAKAFESEGVTGATLEKLRAALEDPDTVGLAIIEEWQAGRCAICSSKGQLVTDHDHETGLVRGELCRSCNTAEAFRTVGPFRRYRERPPAEILGVRARYWNPVAGEYAQPAPPPADKWTDAASEDIGL</sequence>
<gene>
    <name evidence="2" type="ORF">H3146_24410</name>
</gene>
<dbReference type="InterPro" id="IPR044925">
    <property type="entry name" value="His-Me_finger_sf"/>
</dbReference>
<dbReference type="EMBL" id="JABJWZ010000368">
    <property type="protein sequence ID" value="MBB1256471.1"/>
    <property type="molecule type" value="Genomic_DNA"/>
</dbReference>
<accession>A0A7W3WQ75</accession>
<protein>
    <recommendedName>
        <fullName evidence="4">Recombination endonuclease VII</fullName>
    </recommendedName>
</protein>
<name>A0A7W3WQ75_9ACTN</name>
<organism evidence="2 3">
    <name type="scientific">Streptomyces alkaliterrae</name>
    <dbReference type="NCBI Taxonomy" id="2213162"/>
    <lineage>
        <taxon>Bacteria</taxon>
        <taxon>Bacillati</taxon>
        <taxon>Actinomycetota</taxon>
        <taxon>Actinomycetes</taxon>
        <taxon>Kitasatosporales</taxon>
        <taxon>Streptomycetaceae</taxon>
        <taxon>Streptomyces</taxon>
    </lineage>
</organism>
<dbReference type="Pfam" id="PF02945">
    <property type="entry name" value="Endonuclease_7"/>
    <property type="match status" value="1"/>
</dbReference>
<evidence type="ECO:0000256" key="1">
    <source>
        <dbReference type="SAM" id="MobiDB-lite"/>
    </source>
</evidence>
<feature type="region of interest" description="Disordered" evidence="1">
    <location>
        <begin position="127"/>
        <end position="146"/>
    </location>
</feature>
<dbReference type="Gene3D" id="3.40.1800.10">
    <property type="entry name" value="His-Me finger endonucleases"/>
    <property type="match status" value="1"/>
</dbReference>
<reference evidence="3" key="1">
    <citation type="submission" date="2020-05" db="EMBL/GenBank/DDBJ databases">
        <title>Classification of alakaliphilic streptomycetes isolated from an alkaline soil next to Lonar Crater, India and a proposal for the recognition of Streptomyces alkaliterrae sp. nov.</title>
        <authorList>
            <person name="Golinska P."/>
        </authorList>
    </citation>
    <scope>NUCLEOTIDE SEQUENCE [LARGE SCALE GENOMIC DNA]</scope>
    <source>
        <strain evidence="3">OF3</strain>
    </source>
</reference>
<evidence type="ECO:0008006" key="4">
    <source>
        <dbReference type="Google" id="ProtNLM"/>
    </source>
</evidence>
<proteinExistence type="predicted"/>
<evidence type="ECO:0000313" key="2">
    <source>
        <dbReference type="EMBL" id="MBB1256471.1"/>
    </source>
</evidence>
<comment type="caution">
    <text evidence="2">The sequence shown here is derived from an EMBL/GenBank/DDBJ whole genome shotgun (WGS) entry which is preliminary data.</text>
</comment>
<dbReference type="InterPro" id="IPR038563">
    <property type="entry name" value="Endonuclease_7_sf"/>
</dbReference>
<dbReference type="AlphaFoldDB" id="A0A7W3WQ75"/>